<dbReference type="GO" id="GO:0005737">
    <property type="term" value="C:cytoplasm"/>
    <property type="evidence" value="ECO:0007669"/>
    <property type="project" value="UniProtKB-SubCell"/>
</dbReference>
<feature type="compositionally biased region" description="Low complexity" evidence="11">
    <location>
        <begin position="15"/>
        <end position="24"/>
    </location>
</feature>
<dbReference type="GO" id="GO:0000049">
    <property type="term" value="F:tRNA binding"/>
    <property type="evidence" value="ECO:0007669"/>
    <property type="project" value="UniProtKB-UniRule"/>
</dbReference>
<comment type="subcellular location">
    <subcellularLocation>
        <location evidence="1 10">Cytoplasm</location>
    </subcellularLocation>
    <subcellularLocation>
        <location evidence="10">Nucleus</location>
    </subcellularLocation>
    <text evidence="10">Shuttles between the nucleus and the cytoplasm.</text>
</comment>
<evidence type="ECO:0000256" key="9">
    <source>
        <dbReference type="ARBA" id="ARBA00032199"/>
    </source>
</evidence>
<name>A0A2P6UZB7_9CHLO</name>
<dbReference type="STRING" id="554055.A0A2P6UZB7"/>
<feature type="domain" description="Exportin-T C-terminal" evidence="13">
    <location>
        <begin position="507"/>
        <end position="1009"/>
    </location>
</feature>
<dbReference type="SUPFAM" id="SSF48371">
    <property type="entry name" value="ARM repeat"/>
    <property type="match status" value="1"/>
</dbReference>
<evidence type="ECO:0000259" key="13">
    <source>
        <dbReference type="Pfam" id="PF19282"/>
    </source>
</evidence>
<keyword evidence="15" id="KW-1185">Reference proteome</keyword>
<evidence type="ECO:0000256" key="5">
    <source>
        <dbReference type="ARBA" id="ARBA00022555"/>
    </source>
</evidence>
<dbReference type="Pfam" id="PF08389">
    <property type="entry name" value="Xpo1"/>
    <property type="match status" value="1"/>
</dbReference>
<dbReference type="SUPFAM" id="SSF52402">
    <property type="entry name" value="Adenine nucleotide alpha hydrolases-like"/>
    <property type="match status" value="1"/>
</dbReference>
<comment type="caution">
    <text evidence="14">The sequence shown here is derived from an EMBL/GenBank/DDBJ whole genome shotgun (WGS) entry which is preliminary data.</text>
</comment>
<dbReference type="PANTHER" id="PTHR15952">
    <property type="entry name" value="EXPORTIN-T/LOS1"/>
    <property type="match status" value="1"/>
</dbReference>
<dbReference type="OrthoDB" id="26399at2759"/>
<sequence>MSTEETVGQGDLRGEAPVAEAPQQEEAHRPLLSVDRSQGASSGSRHFLIAVDDSGKAKQDAQIELPLWLCRMRMQTNHDSEEAIQWAIDMFGRGSVFHLLHVVPEPQVEDTKLFVSHRFAKKLVAAKIPFKLHVIVGPTDTDSVTNVILKKAADVGARCIVMARHRMDDFEKAILLSFDQSGDVGAGIKAQAEAYLAAARASPDAWRICLDRFQSSGYAEVRFWCAQALTALAAQQQPPLPPQARGQLKAALLASGTGAAGGPPLPGFLKNKVAQAIVALAGREYPDEWTSFFQDLLGTLGAGPPAVDLFCRILAAVDQDIISLELPRSAEEAKQSMHFKDSMRERALGDIADAWCALLAAYTAPAPDTAAAVLETVQRYVHWIDIGLVANDRFVPLLFGALAAPQEGLRGAAADVLTEIVSKRMEATPKLTLIQQLGVVPVCARWQAGLPAVDEEPELAVKYSRLLAALATEVLEAWKKVENSVLSMAAVGLAVDAEAAADAQSACATASALLDALFPAVLAALRAGHDEVAAAVVPFLLSFVGRLRALQKRAGPDGVLPPGQAAHVPAILEALAACARFPQDSAAYEVAAASATERVAAEEEESAMADRRQDLFTLFRNAANLARPEAYRFVGGLLGAALSGGGGGSASWQDVEVSVTLLYQLGEGAPEGDMRPGSGVLAQLAAGVMQAESPASKHRLVALALLETYVRYSRVLAAGGGAALPAVDARFLDEHGMGHSSEAVSKRAAYLFCRLAKQLRANLRPLLPDILQRLQPHLAAIAATPTQEAPTTKGTGVTGGRGGAGQGLLGAVDDRLYAFEAAGLLLGQEELPAAEQRAWVAALLQPLVAQMEGNLAAAAAGGAAAAAAAMPGAPPPPALLVQQALEAVTRVGKGLALKLCTEQRPELGGLLVGALQAAVAAPRALPHNKQLRARFISFLHRMLECLGATLLPCLPPALEVLLNAQADACDVADVLLLLNQLLARFKEALAPVMQEMVPACVARVHTVLPADWDWSGARVTPAALATPTAVAAAAAGSPFSDKSAAASAAAGAGGAGSNEDLRERAELQRAYYSFCHSLVHNRLAGVLLGAPPGTLDAMLGALMRGAATHVDAGVRKTCVQAVERLVGEWCGGRRLRGAARLQGIRDEAVRRRGAAGGAGGGGVDIRDAAAISLLTEVAQSLQLVHQRCGEAYLSYLCTALLPSMGWPAEASQQLVAHITGSQPKALKDFLKVALQQLRQQQQQQAAANGRR</sequence>
<comment type="similarity">
    <text evidence="10">Belongs to the exportin family.</text>
</comment>
<dbReference type="InterPro" id="IPR040017">
    <property type="entry name" value="XPOT"/>
</dbReference>
<evidence type="ECO:0000256" key="8">
    <source>
        <dbReference type="ARBA" id="ARBA00029784"/>
    </source>
</evidence>
<dbReference type="InterPro" id="IPR045546">
    <property type="entry name" value="Exportin-T_C"/>
</dbReference>
<dbReference type="Proteomes" id="UP000239649">
    <property type="component" value="Unassembled WGS sequence"/>
</dbReference>
<evidence type="ECO:0000256" key="1">
    <source>
        <dbReference type="ARBA" id="ARBA00004496"/>
    </source>
</evidence>
<dbReference type="Pfam" id="PF19282">
    <property type="entry name" value="Exportin-T"/>
    <property type="match status" value="1"/>
</dbReference>
<feature type="region of interest" description="Disordered" evidence="11">
    <location>
        <begin position="1"/>
        <end position="39"/>
    </location>
</feature>
<dbReference type="InterPro" id="IPR016024">
    <property type="entry name" value="ARM-type_fold"/>
</dbReference>
<reference evidence="14 15" key="1">
    <citation type="journal article" date="2018" name="Plant J.">
        <title>Genome sequences of Chlorella sorokiniana UTEX 1602 and Micractinium conductrix SAG 241.80: implications to maltose excretion by a green alga.</title>
        <authorList>
            <person name="Arriola M.B."/>
            <person name="Velmurugan N."/>
            <person name="Zhang Y."/>
            <person name="Plunkett M.H."/>
            <person name="Hondzo H."/>
            <person name="Barney B.M."/>
        </authorList>
    </citation>
    <scope>NUCLEOTIDE SEQUENCE [LARGE SCALE GENOMIC DNA]</scope>
    <source>
        <strain evidence="14 15">SAG 241.80</strain>
    </source>
</reference>
<dbReference type="InterPro" id="IPR013598">
    <property type="entry name" value="Exportin-1/Importin-b-like"/>
</dbReference>
<evidence type="ECO:0000313" key="14">
    <source>
        <dbReference type="EMBL" id="PSC67154.1"/>
    </source>
</evidence>
<dbReference type="GO" id="GO:0071528">
    <property type="term" value="P:tRNA re-export from nucleus"/>
    <property type="evidence" value="ECO:0007669"/>
    <property type="project" value="UniProtKB-UniRule"/>
</dbReference>
<keyword evidence="7 10" id="KW-0539">Nucleus</keyword>
<dbReference type="InterPro" id="IPR011989">
    <property type="entry name" value="ARM-like"/>
</dbReference>
<evidence type="ECO:0000256" key="11">
    <source>
        <dbReference type="SAM" id="MobiDB-lite"/>
    </source>
</evidence>
<evidence type="ECO:0000256" key="7">
    <source>
        <dbReference type="ARBA" id="ARBA00023242"/>
    </source>
</evidence>
<proteinExistence type="inferred from homology"/>
<evidence type="ECO:0000256" key="3">
    <source>
        <dbReference type="ARBA" id="ARBA00022448"/>
    </source>
</evidence>
<dbReference type="GO" id="GO:0031267">
    <property type="term" value="F:small GTPase binding"/>
    <property type="evidence" value="ECO:0007669"/>
    <property type="project" value="InterPro"/>
</dbReference>
<evidence type="ECO:0000256" key="10">
    <source>
        <dbReference type="RuleBase" id="RU366037"/>
    </source>
</evidence>
<keyword evidence="4 10" id="KW-0963">Cytoplasm</keyword>
<gene>
    <name evidence="14" type="ORF">C2E20_9146</name>
</gene>
<protein>
    <recommendedName>
        <fullName evidence="2 10">Exportin-T</fullName>
    </recommendedName>
    <alternativeName>
        <fullName evidence="8 10">Exportin(tRNA)</fullName>
    </alternativeName>
    <alternativeName>
        <fullName evidence="9 10">tRNA exportin</fullName>
    </alternativeName>
</protein>
<keyword evidence="5 10" id="KW-0820">tRNA-binding</keyword>
<dbReference type="Gene3D" id="1.25.10.10">
    <property type="entry name" value="Leucine-rich Repeat Variant"/>
    <property type="match status" value="1"/>
</dbReference>
<feature type="domain" description="Exportin-1/Importin-beta-like" evidence="12">
    <location>
        <begin position="267"/>
        <end position="417"/>
    </location>
</feature>
<dbReference type="EMBL" id="LHPF02000086">
    <property type="protein sequence ID" value="PSC67154.1"/>
    <property type="molecule type" value="Genomic_DNA"/>
</dbReference>
<comment type="function">
    <text evidence="10">tRNA nucleus export receptor which facilitates tRNA translocation across the nuclear pore complex.</text>
</comment>
<keyword evidence="6 10" id="KW-0694">RNA-binding</keyword>
<keyword evidence="3 10" id="KW-0813">Transport</keyword>
<dbReference type="GO" id="GO:0005643">
    <property type="term" value="C:nuclear pore"/>
    <property type="evidence" value="ECO:0007669"/>
    <property type="project" value="TreeGrafter"/>
</dbReference>
<dbReference type="PANTHER" id="PTHR15952:SF11">
    <property type="entry name" value="EXPORTIN-T"/>
    <property type="match status" value="1"/>
</dbReference>
<evidence type="ECO:0000259" key="12">
    <source>
        <dbReference type="Pfam" id="PF08389"/>
    </source>
</evidence>
<evidence type="ECO:0000256" key="2">
    <source>
        <dbReference type="ARBA" id="ARBA00018928"/>
    </source>
</evidence>
<evidence type="ECO:0000313" key="15">
    <source>
        <dbReference type="Proteomes" id="UP000239649"/>
    </source>
</evidence>
<dbReference type="GO" id="GO:0016363">
    <property type="term" value="C:nuclear matrix"/>
    <property type="evidence" value="ECO:0007669"/>
    <property type="project" value="TreeGrafter"/>
</dbReference>
<organism evidence="14 15">
    <name type="scientific">Micractinium conductrix</name>
    <dbReference type="NCBI Taxonomy" id="554055"/>
    <lineage>
        <taxon>Eukaryota</taxon>
        <taxon>Viridiplantae</taxon>
        <taxon>Chlorophyta</taxon>
        <taxon>core chlorophytes</taxon>
        <taxon>Trebouxiophyceae</taxon>
        <taxon>Chlorellales</taxon>
        <taxon>Chlorellaceae</taxon>
        <taxon>Chlorella clade</taxon>
        <taxon>Micractinium</taxon>
    </lineage>
</organism>
<accession>A0A2P6UZB7</accession>
<evidence type="ECO:0000256" key="6">
    <source>
        <dbReference type="ARBA" id="ARBA00022884"/>
    </source>
</evidence>
<dbReference type="AlphaFoldDB" id="A0A2P6UZB7"/>
<evidence type="ECO:0000256" key="4">
    <source>
        <dbReference type="ARBA" id="ARBA00022490"/>
    </source>
</evidence>